<dbReference type="EMBL" id="BMAC01000835">
    <property type="protein sequence ID" value="GFQ03465.1"/>
    <property type="molecule type" value="Genomic_DNA"/>
</dbReference>
<dbReference type="Gene3D" id="3.80.10.10">
    <property type="entry name" value="Ribonuclease Inhibitor"/>
    <property type="match status" value="1"/>
</dbReference>
<feature type="non-terminal residue" evidence="1">
    <location>
        <position position="1"/>
    </location>
</feature>
<accession>A0A830D4R6</accession>
<reference evidence="1" key="1">
    <citation type="submission" date="2020-07" db="EMBL/GenBank/DDBJ databases">
        <title>Ethylene signaling mediates host invasion by parasitic plants.</title>
        <authorList>
            <person name="Yoshida S."/>
        </authorList>
    </citation>
    <scope>NUCLEOTIDE SEQUENCE</scope>
    <source>
        <strain evidence="1">Okayama</strain>
    </source>
</reference>
<name>A0A830D4R6_9LAMI</name>
<proteinExistence type="predicted"/>
<protein>
    <submittedName>
        <fullName evidence="1">Protein transport inhibitor response 1</fullName>
    </submittedName>
</protein>
<evidence type="ECO:0000313" key="1">
    <source>
        <dbReference type="EMBL" id="GFQ03465.1"/>
    </source>
</evidence>
<dbReference type="Proteomes" id="UP000653305">
    <property type="component" value="Unassembled WGS sequence"/>
</dbReference>
<dbReference type="InterPro" id="IPR032675">
    <property type="entry name" value="LRR_dom_sf"/>
</dbReference>
<gene>
    <name evidence="1" type="ORF">PHJA_002490300</name>
</gene>
<comment type="caution">
    <text evidence="1">The sequence shown here is derived from an EMBL/GenBank/DDBJ whole genome shotgun (WGS) entry which is preliminary data.</text>
</comment>
<evidence type="ECO:0000313" key="2">
    <source>
        <dbReference type="Proteomes" id="UP000653305"/>
    </source>
</evidence>
<dbReference type="OrthoDB" id="1822040at2759"/>
<dbReference type="AlphaFoldDB" id="A0A830D4R6"/>
<organism evidence="1 2">
    <name type="scientific">Phtheirospermum japonicum</name>
    <dbReference type="NCBI Taxonomy" id="374723"/>
    <lineage>
        <taxon>Eukaryota</taxon>
        <taxon>Viridiplantae</taxon>
        <taxon>Streptophyta</taxon>
        <taxon>Embryophyta</taxon>
        <taxon>Tracheophyta</taxon>
        <taxon>Spermatophyta</taxon>
        <taxon>Magnoliopsida</taxon>
        <taxon>eudicotyledons</taxon>
        <taxon>Gunneridae</taxon>
        <taxon>Pentapetalae</taxon>
        <taxon>asterids</taxon>
        <taxon>lamiids</taxon>
        <taxon>Lamiales</taxon>
        <taxon>Orobanchaceae</taxon>
        <taxon>Orobanchaceae incertae sedis</taxon>
        <taxon>Phtheirospermum</taxon>
    </lineage>
</organism>
<dbReference type="SUPFAM" id="SSF52047">
    <property type="entry name" value="RNI-like"/>
    <property type="match status" value="1"/>
</dbReference>
<keyword evidence="2" id="KW-1185">Reference proteome</keyword>
<sequence>ELDLKKTEDLSGHWLSHFPDKCTSLVSFNISCLDLEVSFSALECLVARCPNLRTLRLNRDIPLQKLPTLLHPEIRPDIFSNLTEVFSACKQLKDLSGFWDVVPDYLPAMYSACSGITL</sequence>